<accession>A0AAN7ULY7</accession>
<keyword evidence="5" id="KW-1185">Reference proteome</keyword>
<protein>
    <recommendedName>
        <fullName evidence="3">ER-bound oxygenase mpaB/mpaB'/Rubber oxygenase catalytic domain-containing protein</fullName>
    </recommendedName>
</protein>
<proteinExistence type="predicted"/>
<feature type="transmembrane region" description="Helical" evidence="2">
    <location>
        <begin position="371"/>
        <end position="390"/>
    </location>
</feature>
<feature type="region of interest" description="Disordered" evidence="1">
    <location>
        <begin position="70"/>
        <end position="92"/>
    </location>
</feature>
<feature type="domain" description="ER-bound oxygenase mpaB/mpaB'/Rubber oxygenase catalytic" evidence="3">
    <location>
        <begin position="181"/>
        <end position="370"/>
    </location>
</feature>
<dbReference type="Proteomes" id="UP001305414">
    <property type="component" value="Unassembled WGS sequence"/>
</dbReference>
<organism evidence="4 5">
    <name type="scientific">Xylaria bambusicola</name>
    <dbReference type="NCBI Taxonomy" id="326684"/>
    <lineage>
        <taxon>Eukaryota</taxon>
        <taxon>Fungi</taxon>
        <taxon>Dikarya</taxon>
        <taxon>Ascomycota</taxon>
        <taxon>Pezizomycotina</taxon>
        <taxon>Sordariomycetes</taxon>
        <taxon>Xylariomycetidae</taxon>
        <taxon>Xylariales</taxon>
        <taxon>Xylariaceae</taxon>
        <taxon>Xylaria</taxon>
    </lineage>
</organism>
<dbReference type="InterPro" id="IPR018713">
    <property type="entry name" value="MPAB/Lcp_cat_dom"/>
</dbReference>
<evidence type="ECO:0000256" key="2">
    <source>
        <dbReference type="SAM" id="Phobius"/>
    </source>
</evidence>
<gene>
    <name evidence="4" type="ORF">RRF57_010927</name>
</gene>
<dbReference type="PANTHER" id="PTHR37539">
    <property type="entry name" value="SECRETED PROTEIN-RELATED"/>
    <property type="match status" value="1"/>
</dbReference>
<dbReference type="PANTHER" id="PTHR37539:SF1">
    <property type="entry name" value="ER-BOUND OXYGENASE MPAB_MPAB'_RUBBER OXYGENASE CATALYTIC DOMAIN-CONTAINING PROTEIN"/>
    <property type="match status" value="1"/>
</dbReference>
<dbReference type="EMBL" id="JAWHQM010000050">
    <property type="protein sequence ID" value="KAK5635215.1"/>
    <property type="molecule type" value="Genomic_DNA"/>
</dbReference>
<dbReference type="AlphaFoldDB" id="A0AAN7ULY7"/>
<keyword evidence="2" id="KW-1133">Transmembrane helix</keyword>
<evidence type="ECO:0000256" key="1">
    <source>
        <dbReference type="SAM" id="MobiDB-lite"/>
    </source>
</evidence>
<comment type="caution">
    <text evidence="4">The sequence shown here is derived from an EMBL/GenBank/DDBJ whole genome shotgun (WGS) entry which is preliminary data.</text>
</comment>
<evidence type="ECO:0000313" key="4">
    <source>
        <dbReference type="EMBL" id="KAK5635215.1"/>
    </source>
</evidence>
<sequence length="493" mass="56454">MFASCCTNHCGSRKMTSTCCREKFVEGTWQDFWGVRFKWSSNHLTPEQLEPLIYSYDKAATDAVDRLHEIASPQDTKPSSTDEDTEEAVKTNGEKKRRWDMYGLMQEYASKDEAIRKLWDEIHMIPEWVDWDQIERGQKIFFRYGGPAISTLTFLSLLGGMGSSRTVETLDRTGGFDVKVVRRRLLETTQHTLNVHRDLKSIQPGGDGFVDSVRVRLLHSAIRRRILQMASQRPGYYDISKYGIPINDLDSIGTINTFSATVIWIGLPRQGIYMYRQEILDYLALWRYIAHLMGTPHDWMATPESARSTMESLVVSEIRPSKASANLANNIITGLERRPPTYASREFMCAQAYWLNGRDLAASLEIERPSAYYSALVFGQCLFFATLSYINRSFSWLDERNINIVRKIFYTLLLEDKSKGGLGYVSRFSFKYIPAFDKMSTERGVATAESGFGLRRPGIERTALLSLVSFLVLAGVCSWYAYKMLNWVFGYLL</sequence>
<feature type="transmembrane region" description="Helical" evidence="2">
    <location>
        <begin position="463"/>
        <end position="482"/>
    </location>
</feature>
<evidence type="ECO:0000259" key="3">
    <source>
        <dbReference type="Pfam" id="PF09995"/>
    </source>
</evidence>
<dbReference type="GO" id="GO:0016491">
    <property type="term" value="F:oxidoreductase activity"/>
    <property type="evidence" value="ECO:0007669"/>
    <property type="project" value="InterPro"/>
</dbReference>
<name>A0AAN7ULY7_9PEZI</name>
<dbReference type="Pfam" id="PF09995">
    <property type="entry name" value="MPAB_Lcp_cat"/>
    <property type="match status" value="1"/>
</dbReference>
<evidence type="ECO:0000313" key="5">
    <source>
        <dbReference type="Proteomes" id="UP001305414"/>
    </source>
</evidence>
<keyword evidence="2" id="KW-0472">Membrane</keyword>
<dbReference type="InterPro" id="IPR037473">
    <property type="entry name" value="Lcp-like"/>
</dbReference>
<reference evidence="4 5" key="1">
    <citation type="submission" date="2023-10" db="EMBL/GenBank/DDBJ databases">
        <title>Draft genome sequence of Xylaria bambusicola isolate GMP-LS, the root and basal stem rot pathogen of sugarcane in Indonesia.</title>
        <authorList>
            <person name="Selvaraj P."/>
            <person name="Muralishankar V."/>
            <person name="Muruganantham S."/>
            <person name="Sp S."/>
            <person name="Haryani S."/>
            <person name="Lau K.J.X."/>
            <person name="Naqvi N.I."/>
        </authorList>
    </citation>
    <scope>NUCLEOTIDE SEQUENCE [LARGE SCALE GENOMIC DNA]</scope>
    <source>
        <strain evidence="4">GMP-LS</strain>
    </source>
</reference>
<keyword evidence="2" id="KW-0812">Transmembrane</keyword>